<dbReference type="InterPro" id="IPR000291">
    <property type="entry name" value="D-Ala_lig_Van_CS"/>
</dbReference>
<evidence type="ECO:0000313" key="19">
    <source>
        <dbReference type="EMBL" id="MFC4892944.1"/>
    </source>
</evidence>
<dbReference type="PANTHER" id="PTHR23132">
    <property type="entry name" value="D-ALANINE--D-ALANINE LIGASE"/>
    <property type="match status" value="1"/>
</dbReference>
<feature type="domain" description="ATP-grasp" evidence="18">
    <location>
        <begin position="103"/>
        <end position="292"/>
    </location>
</feature>
<dbReference type="PROSITE" id="PS00843">
    <property type="entry name" value="DALA_DALA_LIGASE_1"/>
    <property type="match status" value="1"/>
</dbReference>
<dbReference type="NCBIfam" id="NF011167">
    <property type="entry name" value="PRK14569.1"/>
    <property type="match status" value="1"/>
</dbReference>
<organism evidence="19 20">
    <name type="scientific">Pseudofrancisella aestuarii</name>
    <dbReference type="NCBI Taxonomy" id="2670347"/>
    <lineage>
        <taxon>Bacteria</taxon>
        <taxon>Pseudomonadati</taxon>
        <taxon>Pseudomonadota</taxon>
        <taxon>Gammaproteobacteria</taxon>
        <taxon>Thiotrichales</taxon>
        <taxon>Francisellaceae</taxon>
        <taxon>Pseudofrancisella</taxon>
    </lineage>
</organism>
<comment type="catalytic activity">
    <reaction evidence="15 16">
        <text>2 D-alanine + ATP = D-alanyl-D-alanine + ADP + phosphate + H(+)</text>
        <dbReference type="Rhea" id="RHEA:11224"/>
        <dbReference type="ChEBI" id="CHEBI:15378"/>
        <dbReference type="ChEBI" id="CHEBI:30616"/>
        <dbReference type="ChEBI" id="CHEBI:43474"/>
        <dbReference type="ChEBI" id="CHEBI:57416"/>
        <dbReference type="ChEBI" id="CHEBI:57822"/>
        <dbReference type="ChEBI" id="CHEBI:456216"/>
        <dbReference type="EC" id="6.3.2.4"/>
    </reaction>
</comment>
<dbReference type="PIRSF" id="PIRSF039102">
    <property type="entry name" value="Ddl/VanB"/>
    <property type="match status" value="1"/>
</dbReference>
<protein>
    <recommendedName>
        <fullName evidence="7 16">D-alanine--D-alanine ligase</fullName>
        <ecNumber evidence="7 16">6.3.2.4</ecNumber>
    </recommendedName>
    <alternativeName>
        <fullName evidence="16">D-Ala-D-Ala ligase</fullName>
    </alternativeName>
    <alternativeName>
        <fullName evidence="16">D-alanylalanine synthetase</fullName>
    </alternativeName>
</protein>
<evidence type="ECO:0000256" key="9">
    <source>
        <dbReference type="ARBA" id="ARBA00022598"/>
    </source>
</evidence>
<evidence type="ECO:0000256" key="4">
    <source>
        <dbReference type="ARBA" id="ARBA00004496"/>
    </source>
</evidence>
<dbReference type="HAMAP" id="MF_00047">
    <property type="entry name" value="Dala_Dala_lig"/>
    <property type="match status" value="1"/>
</dbReference>
<evidence type="ECO:0000259" key="18">
    <source>
        <dbReference type="PROSITE" id="PS50975"/>
    </source>
</evidence>
<dbReference type="InterPro" id="IPR011761">
    <property type="entry name" value="ATP-grasp"/>
</dbReference>
<reference evidence="20" key="1">
    <citation type="journal article" date="2019" name="Int. J. Syst. Evol. Microbiol.">
        <title>The Global Catalogue of Microorganisms (GCM) 10K type strain sequencing project: providing services to taxonomists for standard genome sequencing and annotation.</title>
        <authorList>
            <consortium name="The Broad Institute Genomics Platform"/>
            <consortium name="The Broad Institute Genome Sequencing Center for Infectious Disease"/>
            <person name="Wu L."/>
            <person name="Ma J."/>
        </authorList>
    </citation>
    <scope>NUCLEOTIDE SEQUENCE [LARGE SCALE GENOMIC DNA]</scope>
    <source>
        <strain evidence="20">CGMCC 1.13718</strain>
    </source>
</reference>
<evidence type="ECO:0000256" key="2">
    <source>
        <dbReference type="ARBA" id="ARBA00001946"/>
    </source>
</evidence>
<dbReference type="EMBL" id="JBHSJH010000003">
    <property type="protein sequence ID" value="MFC4892944.1"/>
    <property type="molecule type" value="Genomic_DNA"/>
</dbReference>
<keyword evidence="14 16" id="KW-0961">Cell wall biogenesis/degradation</keyword>
<accession>A0ABV9TE18</accession>
<dbReference type="PROSITE" id="PS50975">
    <property type="entry name" value="ATP_GRASP"/>
    <property type="match status" value="1"/>
</dbReference>
<dbReference type="NCBIfam" id="TIGR01205">
    <property type="entry name" value="D_ala_D_alaTIGR"/>
    <property type="match status" value="1"/>
</dbReference>
<dbReference type="InterPro" id="IPR005905">
    <property type="entry name" value="D_ala_D_ala"/>
</dbReference>
<evidence type="ECO:0000256" key="15">
    <source>
        <dbReference type="ARBA" id="ARBA00047614"/>
    </source>
</evidence>
<evidence type="ECO:0000256" key="14">
    <source>
        <dbReference type="ARBA" id="ARBA00023316"/>
    </source>
</evidence>
<dbReference type="InterPro" id="IPR011095">
    <property type="entry name" value="Dala_Dala_lig_C"/>
</dbReference>
<keyword evidence="20" id="KW-1185">Reference proteome</keyword>
<comment type="similarity">
    <text evidence="6 16">Belongs to the D-alanine--D-alanine ligase family.</text>
</comment>
<keyword evidence="8 16" id="KW-0963">Cytoplasm</keyword>
<dbReference type="PROSITE" id="PS00844">
    <property type="entry name" value="DALA_DALA_LIGASE_2"/>
    <property type="match status" value="1"/>
</dbReference>
<keyword evidence="11 17" id="KW-0067">ATP-binding</keyword>
<evidence type="ECO:0000256" key="11">
    <source>
        <dbReference type="ARBA" id="ARBA00022840"/>
    </source>
</evidence>
<comment type="cofactor">
    <cofactor evidence="1">
        <name>Mn(2+)</name>
        <dbReference type="ChEBI" id="CHEBI:29035"/>
    </cofactor>
</comment>
<evidence type="ECO:0000256" key="3">
    <source>
        <dbReference type="ARBA" id="ARBA00003921"/>
    </source>
</evidence>
<dbReference type="Gene3D" id="3.30.470.20">
    <property type="entry name" value="ATP-grasp fold, B domain"/>
    <property type="match status" value="1"/>
</dbReference>
<evidence type="ECO:0000256" key="17">
    <source>
        <dbReference type="PROSITE-ProRule" id="PRU00409"/>
    </source>
</evidence>
<dbReference type="Proteomes" id="UP001595926">
    <property type="component" value="Unassembled WGS sequence"/>
</dbReference>
<evidence type="ECO:0000313" key="20">
    <source>
        <dbReference type="Proteomes" id="UP001595926"/>
    </source>
</evidence>
<dbReference type="EC" id="6.3.2.4" evidence="7 16"/>
<evidence type="ECO:0000256" key="6">
    <source>
        <dbReference type="ARBA" id="ARBA00010871"/>
    </source>
</evidence>
<evidence type="ECO:0000256" key="8">
    <source>
        <dbReference type="ARBA" id="ARBA00022490"/>
    </source>
</evidence>
<dbReference type="GO" id="GO:0008716">
    <property type="term" value="F:D-alanine-D-alanine ligase activity"/>
    <property type="evidence" value="ECO:0007669"/>
    <property type="project" value="UniProtKB-EC"/>
</dbReference>
<evidence type="ECO:0000256" key="7">
    <source>
        <dbReference type="ARBA" id="ARBA00012216"/>
    </source>
</evidence>
<comment type="pathway">
    <text evidence="5 16">Cell wall biogenesis; peptidoglycan biosynthesis.</text>
</comment>
<comment type="subcellular location">
    <subcellularLocation>
        <location evidence="4 16">Cytoplasm</location>
    </subcellularLocation>
</comment>
<dbReference type="InterPro" id="IPR013815">
    <property type="entry name" value="ATP_grasp_subdomain_1"/>
</dbReference>
<keyword evidence="12 16" id="KW-0133">Cell shape</keyword>
<dbReference type="NCBIfam" id="NF002378">
    <property type="entry name" value="PRK01372.1"/>
    <property type="match status" value="1"/>
</dbReference>
<evidence type="ECO:0000256" key="16">
    <source>
        <dbReference type="HAMAP-Rule" id="MF_00047"/>
    </source>
</evidence>
<dbReference type="PANTHER" id="PTHR23132:SF23">
    <property type="entry name" value="D-ALANINE--D-ALANINE LIGASE B"/>
    <property type="match status" value="1"/>
</dbReference>
<dbReference type="SUPFAM" id="SSF56059">
    <property type="entry name" value="Glutathione synthetase ATP-binding domain-like"/>
    <property type="match status" value="1"/>
</dbReference>
<comment type="caution">
    <text evidence="19">The sequence shown here is derived from an EMBL/GenBank/DDBJ whole genome shotgun (WGS) entry which is preliminary data.</text>
</comment>
<keyword evidence="9 16" id="KW-0436">Ligase</keyword>
<sequence length="295" mass="32854">MKKEKIVVLYGGDSPEREVSLKSGGAVLTALQQEGFDVCGVDASSRELVEEILRISPDICYIALHGEDGENGRVQSLLEILKIKHTASDIRASVITMDKMLSKEVWERNGLLTPKAKLLTESLKEAKELKFPVVIKPTSTGSSIGITKVNLEMELESAYKEAAQYGEVMIEEWVTGKEMTVAVLNDEVFSSVWIEPKNEFYDYESKYGGQSIYHSPSGLPDDKELEIRELAKRAYDVLSCKGHARVDFIYSDGKFYLIEINTSPGMTEHSLSPKSAKALGYSFNDLVRKVVEQAK</sequence>
<keyword evidence="10 17" id="KW-0547">Nucleotide-binding</keyword>
<dbReference type="Gene3D" id="3.30.1490.20">
    <property type="entry name" value="ATP-grasp fold, A domain"/>
    <property type="match status" value="1"/>
</dbReference>
<evidence type="ECO:0000256" key="1">
    <source>
        <dbReference type="ARBA" id="ARBA00001936"/>
    </source>
</evidence>
<evidence type="ECO:0000256" key="10">
    <source>
        <dbReference type="ARBA" id="ARBA00022741"/>
    </source>
</evidence>
<dbReference type="Pfam" id="PF07478">
    <property type="entry name" value="Dala_Dala_lig_C"/>
    <property type="match status" value="1"/>
</dbReference>
<comment type="cofactor">
    <cofactor evidence="2">
        <name>Mg(2+)</name>
        <dbReference type="ChEBI" id="CHEBI:18420"/>
    </cofactor>
</comment>
<name>A0ABV9TE18_9GAMM</name>
<keyword evidence="13 16" id="KW-0573">Peptidoglycan synthesis</keyword>
<dbReference type="Gene3D" id="3.40.50.20">
    <property type="match status" value="1"/>
</dbReference>
<dbReference type="SUPFAM" id="SSF52440">
    <property type="entry name" value="PreATP-grasp domain"/>
    <property type="match status" value="1"/>
</dbReference>
<dbReference type="RefSeq" id="WP_119331057.1">
    <property type="nucleotide sequence ID" value="NZ_JBHSJH010000003.1"/>
</dbReference>
<comment type="function">
    <text evidence="3 16">Cell wall formation.</text>
</comment>
<evidence type="ECO:0000256" key="5">
    <source>
        <dbReference type="ARBA" id="ARBA00004752"/>
    </source>
</evidence>
<gene>
    <name evidence="16" type="primary">ddl</name>
    <name evidence="19" type="ORF">ACFPDQ_07750</name>
</gene>
<evidence type="ECO:0000256" key="13">
    <source>
        <dbReference type="ARBA" id="ARBA00022984"/>
    </source>
</evidence>
<evidence type="ECO:0000256" key="12">
    <source>
        <dbReference type="ARBA" id="ARBA00022960"/>
    </source>
</evidence>
<dbReference type="InterPro" id="IPR016185">
    <property type="entry name" value="PreATP-grasp_dom_sf"/>
</dbReference>
<proteinExistence type="inferred from homology"/>